<evidence type="ECO:0000313" key="1">
    <source>
        <dbReference type="EMBL" id="SPD28782.1"/>
    </source>
</evidence>
<sequence length="146" mass="16478">MGFTVWVAPVGLRRFRGFYGVGCAVFLGTVSSNTMDGEVRSWVLWCGVVKWKLAGREWLTINARLRSLVWRCRLLKLQPVVVQDCSCDVEKWELWSGSGIFLLELTRIDFTVEIFASEPVWGLSLGFHGGEMGNGGTLILLCVYWI</sequence>
<protein>
    <submittedName>
        <fullName evidence="1">Uncharacterized protein</fullName>
    </submittedName>
</protein>
<name>A0A2N9IV56_FAGSY</name>
<dbReference type="EMBL" id="OIVN01006245">
    <property type="protein sequence ID" value="SPD28782.1"/>
    <property type="molecule type" value="Genomic_DNA"/>
</dbReference>
<gene>
    <name evidence="1" type="ORF">FSB_LOCUS56664</name>
</gene>
<dbReference type="AlphaFoldDB" id="A0A2N9IV56"/>
<organism evidence="1">
    <name type="scientific">Fagus sylvatica</name>
    <name type="common">Beechnut</name>
    <dbReference type="NCBI Taxonomy" id="28930"/>
    <lineage>
        <taxon>Eukaryota</taxon>
        <taxon>Viridiplantae</taxon>
        <taxon>Streptophyta</taxon>
        <taxon>Embryophyta</taxon>
        <taxon>Tracheophyta</taxon>
        <taxon>Spermatophyta</taxon>
        <taxon>Magnoliopsida</taxon>
        <taxon>eudicotyledons</taxon>
        <taxon>Gunneridae</taxon>
        <taxon>Pentapetalae</taxon>
        <taxon>rosids</taxon>
        <taxon>fabids</taxon>
        <taxon>Fagales</taxon>
        <taxon>Fagaceae</taxon>
        <taxon>Fagus</taxon>
    </lineage>
</organism>
<proteinExistence type="predicted"/>
<accession>A0A2N9IV56</accession>
<reference evidence="1" key="1">
    <citation type="submission" date="2018-02" db="EMBL/GenBank/DDBJ databases">
        <authorList>
            <person name="Cohen D.B."/>
            <person name="Kent A.D."/>
        </authorList>
    </citation>
    <scope>NUCLEOTIDE SEQUENCE</scope>
</reference>